<dbReference type="InterPro" id="IPR035890">
    <property type="entry name" value="Anti-sigma-28_factor_FlgM_sf"/>
</dbReference>
<evidence type="ECO:0000256" key="1">
    <source>
        <dbReference type="ARBA" id="ARBA00005322"/>
    </source>
</evidence>
<gene>
    <name evidence="11" type="ORF">EV684_104243</name>
</gene>
<dbReference type="SUPFAM" id="SSF101498">
    <property type="entry name" value="Anti-sigma factor FlgM"/>
    <property type="match status" value="1"/>
</dbReference>
<keyword evidence="5" id="KW-0805">Transcription regulation</keyword>
<dbReference type="GO" id="GO:0045892">
    <property type="term" value="P:negative regulation of DNA-templated transcription"/>
    <property type="evidence" value="ECO:0007669"/>
    <property type="project" value="InterPro"/>
</dbReference>
<dbReference type="InterPro" id="IPR031316">
    <property type="entry name" value="FlgM_C"/>
</dbReference>
<protein>
    <recommendedName>
        <fullName evidence="2">Negative regulator of flagellin synthesis</fullName>
    </recommendedName>
    <alternativeName>
        <fullName evidence="8">Anti-sigma-28 factor</fullName>
    </alternativeName>
</protein>
<proteinExistence type="inferred from homology"/>
<comment type="caution">
    <text evidence="11">The sequence shown here is derived from an EMBL/GenBank/DDBJ whole genome shotgun (WGS) entry which is preliminary data.</text>
</comment>
<comment type="similarity">
    <text evidence="1">Belongs to the FlgM family.</text>
</comment>
<sequence length="97" mass="9504">MRIVSNGAGPVAATTAPGASERVETTTAAAPAAAAVVAPAAALESAVLKPAAAALAAMPEIDEARVAELRDAIARGEIGFDASKLAGLILRYHGGRG</sequence>
<evidence type="ECO:0000256" key="2">
    <source>
        <dbReference type="ARBA" id="ARBA00017823"/>
    </source>
</evidence>
<dbReference type="InterPro" id="IPR007412">
    <property type="entry name" value="FlgM"/>
</dbReference>
<evidence type="ECO:0000313" key="12">
    <source>
        <dbReference type="Proteomes" id="UP000295106"/>
    </source>
</evidence>
<feature type="compositionally biased region" description="Low complexity" evidence="9">
    <location>
        <begin position="7"/>
        <end position="19"/>
    </location>
</feature>
<feature type="domain" description="Anti-sigma-28 factor FlgM C-terminal" evidence="10">
    <location>
        <begin position="49"/>
        <end position="90"/>
    </location>
</feature>
<keyword evidence="6" id="KW-0804">Transcription</keyword>
<feature type="region of interest" description="Disordered" evidence="9">
    <location>
        <begin position="1"/>
        <end position="24"/>
    </location>
</feature>
<comment type="function">
    <text evidence="7">Responsible for the coupling of flagellin expression to flagellar assembly by preventing expression of the flagellin genes when a component of the middle class of proteins is defective. It negatively regulates flagellar genes by inhibiting the activity of FliA by directly binding to FliA.</text>
</comment>
<evidence type="ECO:0000256" key="3">
    <source>
        <dbReference type="ARBA" id="ARBA00022491"/>
    </source>
</evidence>
<dbReference type="GO" id="GO:0044781">
    <property type="term" value="P:bacterial-type flagellum organization"/>
    <property type="evidence" value="ECO:0007669"/>
    <property type="project" value="UniProtKB-KW"/>
</dbReference>
<evidence type="ECO:0000256" key="6">
    <source>
        <dbReference type="ARBA" id="ARBA00023163"/>
    </source>
</evidence>
<accession>A0A4R2MAM0</accession>
<evidence type="ECO:0000256" key="8">
    <source>
        <dbReference type="ARBA" id="ARBA00030117"/>
    </source>
</evidence>
<name>A0A4R2MAM0_RUBGE</name>
<dbReference type="OrthoDB" id="7066611at2"/>
<keyword evidence="3" id="KW-0678">Repressor</keyword>
<evidence type="ECO:0000256" key="7">
    <source>
        <dbReference type="ARBA" id="ARBA00024739"/>
    </source>
</evidence>
<dbReference type="RefSeq" id="WP_132646161.1">
    <property type="nucleotide sequence ID" value="NZ_CP181386.1"/>
</dbReference>
<keyword evidence="4" id="KW-1005">Bacterial flagellum biogenesis</keyword>
<evidence type="ECO:0000256" key="5">
    <source>
        <dbReference type="ARBA" id="ARBA00023015"/>
    </source>
</evidence>
<reference evidence="11 12" key="1">
    <citation type="submission" date="2019-03" db="EMBL/GenBank/DDBJ databases">
        <title>Genomic Encyclopedia of Type Strains, Phase IV (KMG-IV): sequencing the most valuable type-strain genomes for metagenomic binning, comparative biology and taxonomic classification.</title>
        <authorList>
            <person name="Goeker M."/>
        </authorList>
    </citation>
    <scope>NUCLEOTIDE SEQUENCE [LARGE SCALE GENOMIC DNA]</scope>
    <source>
        <strain evidence="11 12">DSM 1709</strain>
    </source>
</reference>
<evidence type="ECO:0000259" key="10">
    <source>
        <dbReference type="Pfam" id="PF04316"/>
    </source>
</evidence>
<dbReference type="NCBIfam" id="TIGR03824">
    <property type="entry name" value="FlgM_jcvi"/>
    <property type="match status" value="1"/>
</dbReference>
<dbReference type="Proteomes" id="UP000295106">
    <property type="component" value="Unassembled WGS sequence"/>
</dbReference>
<evidence type="ECO:0000256" key="4">
    <source>
        <dbReference type="ARBA" id="ARBA00022795"/>
    </source>
</evidence>
<dbReference type="AlphaFoldDB" id="A0A4R2MAM0"/>
<organism evidence="11 12">
    <name type="scientific">Rubrivivax gelatinosus</name>
    <name type="common">Rhodocyclus gelatinosus</name>
    <name type="synonym">Rhodopseudomonas gelatinosa</name>
    <dbReference type="NCBI Taxonomy" id="28068"/>
    <lineage>
        <taxon>Bacteria</taxon>
        <taxon>Pseudomonadati</taxon>
        <taxon>Pseudomonadota</taxon>
        <taxon>Betaproteobacteria</taxon>
        <taxon>Burkholderiales</taxon>
        <taxon>Sphaerotilaceae</taxon>
        <taxon>Rubrivivax</taxon>
    </lineage>
</organism>
<dbReference type="GeneID" id="99685605"/>
<dbReference type="Pfam" id="PF04316">
    <property type="entry name" value="FlgM"/>
    <property type="match status" value="1"/>
</dbReference>
<dbReference type="EMBL" id="SLXD01000004">
    <property type="protein sequence ID" value="TCP03520.1"/>
    <property type="molecule type" value="Genomic_DNA"/>
</dbReference>
<evidence type="ECO:0000313" key="11">
    <source>
        <dbReference type="EMBL" id="TCP03520.1"/>
    </source>
</evidence>
<evidence type="ECO:0000256" key="9">
    <source>
        <dbReference type="SAM" id="MobiDB-lite"/>
    </source>
</evidence>